<dbReference type="RefSeq" id="WP_173164527.1">
    <property type="nucleotide sequence ID" value="NZ_CP053716.1"/>
</dbReference>
<dbReference type="KEGG" id="bwa:HLV38_04175"/>
<dbReference type="AlphaFoldDB" id="A0A6M8J466"/>
<protein>
    <submittedName>
        <fullName evidence="1">Formate hydrogenlyase maturation protein HycH</fullName>
    </submittedName>
</protein>
<proteinExistence type="predicted"/>
<dbReference type="NCBIfam" id="NF011664">
    <property type="entry name" value="PRK15084.1"/>
    <property type="match status" value="1"/>
</dbReference>
<reference evidence="2" key="1">
    <citation type="submission" date="2020-05" db="EMBL/GenBank/DDBJ databases">
        <title>Novel species in genus Nocardioides.</title>
        <authorList>
            <person name="Zhang G."/>
        </authorList>
    </citation>
    <scope>NUCLEOTIDE SEQUENCE [LARGE SCALE GENOMIC DNA]</scope>
    <source>
        <strain evidence="2">zg-1050</strain>
    </source>
</reference>
<keyword evidence="2" id="KW-1185">Reference proteome</keyword>
<keyword evidence="1" id="KW-0456">Lyase</keyword>
<dbReference type="Pfam" id="PF07450">
    <property type="entry name" value="HycH"/>
    <property type="match status" value="1"/>
</dbReference>
<name>A0A6M8J466_9ACTN</name>
<evidence type="ECO:0000313" key="2">
    <source>
        <dbReference type="Proteomes" id="UP000503297"/>
    </source>
</evidence>
<gene>
    <name evidence="1" type="primary">hycH</name>
    <name evidence="1" type="ORF">HLV38_04175</name>
</gene>
<organism evidence="1 2">
    <name type="scientific">Berryella wangjianweii</name>
    <dbReference type="NCBI Taxonomy" id="2734634"/>
    <lineage>
        <taxon>Bacteria</taxon>
        <taxon>Bacillati</taxon>
        <taxon>Actinomycetota</taxon>
        <taxon>Coriobacteriia</taxon>
        <taxon>Eggerthellales</taxon>
        <taxon>Eggerthellaceae</taxon>
        <taxon>Berryella</taxon>
    </lineage>
</organism>
<dbReference type="GO" id="GO:0016829">
    <property type="term" value="F:lyase activity"/>
    <property type="evidence" value="ECO:0007669"/>
    <property type="project" value="UniProtKB-KW"/>
</dbReference>
<sequence>MGTKPYIVGENRMESIGTVGDKVLFYLLRMKFVDRAESIPDDAQDVLYYTLSVGHHTGVVDCFERVLEVPVDSYRKITELLESDEARRKLEGVLRFGEIEVGKEHVRSLLPAARRALSNIDVYNEPGKTSMPLDRDELPFLMEMIKLFMKVRDETNVYLMVRRGQ</sequence>
<dbReference type="EMBL" id="CP053716">
    <property type="protein sequence ID" value="QKF07403.1"/>
    <property type="molecule type" value="Genomic_DNA"/>
</dbReference>
<dbReference type="Proteomes" id="UP000503297">
    <property type="component" value="Chromosome"/>
</dbReference>
<accession>A0A6M8J466</accession>
<evidence type="ECO:0000313" key="1">
    <source>
        <dbReference type="EMBL" id="QKF07403.1"/>
    </source>
</evidence>
<dbReference type="InterPro" id="IPR010005">
    <property type="entry name" value="Formate_DH_maturation_HycH"/>
</dbReference>